<dbReference type="EMBL" id="JTEO01000006">
    <property type="protein sequence ID" value="MCQ6963601.1"/>
    <property type="molecule type" value="Genomic_DNA"/>
</dbReference>
<reference evidence="2 3" key="1">
    <citation type="journal article" date="2011" name="Appl. Environ. Microbiol.">
        <title>Methanogenic archaea isolated from Taiwan's Chelungpu fault.</title>
        <authorList>
            <person name="Wu S.Y."/>
            <person name="Lai M.C."/>
        </authorList>
    </citation>
    <scope>NUCLEOTIDE SEQUENCE [LARGE SCALE GENOMIC DNA]</scope>
    <source>
        <strain evidence="2 3">St545Mb</strain>
    </source>
</reference>
<evidence type="ECO:0000313" key="2">
    <source>
        <dbReference type="EMBL" id="MCQ6963601.1"/>
    </source>
</evidence>
<keyword evidence="3" id="KW-1185">Reference proteome</keyword>
<name>A0AAE3HC29_9EURY</name>
<protein>
    <recommendedName>
        <fullName evidence="1">Prokaryotic cation-chloride cotransporter second C-terminal subdomain domain-containing protein</fullName>
    </recommendedName>
</protein>
<sequence>MIPRKAQEYLNNLAEIARIPNVIAEVIPGDMQAVLSKAPQASINIFSLDLGPDFDLIRMAVEKTGSSCLFALDPGEENALA</sequence>
<dbReference type="AlphaFoldDB" id="A0AAE3HC29"/>
<proteinExistence type="predicted"/>
<organism evidence="2 3">
    <name type="scientific">Methanolobus chelungpuianus</name>
    <dbReference type="NCBI Taxonomy" id="502115"/>
    <lineage>
        <taxon>Archaea</taxon>
        <taxon>Methanobacteriati</taxon>
        <taxon>Methanobacteriota</taxon>
        <taxon>Stenosarchaea group</taxon>
        <taxon>Methanomicrobia</taxon>
        <taxon>Methanosarcinales</taxon>
        <taxon>Methanosarcinaceae</taxon>
        <taxon>Methanolobus</taxon>
    </lineage>
</organism>
<dbReference type="RefSeq" id="WP_256623506.1">
    <property type="nucleotide sequence ID" value="NZ_JTEO01000006.1"/>
</dbReference>
<accession>A0AAE3HC29</accession>
<dbReference type="Proteomes" id="UP001206983">
    <property type="component" value="Unassembled WGS sequence"/>
</dbReference>
<gene>
    <name evidence="2" type="ORF">PV02_11015</name>
</gene>
<dbReference type="Pfam" id="PF21554">
    <property type="entry name" value="CCC_C_2nd_pro"/>
    <property type="match status" value="1"/>
</dbReference>
<comment type="caution">
    <text evidence="2">The sequence shown here is derived from an EMBL/GenBank/DDBJ whole genome shotgun (WGS) entry which is preliminary data.</text>
</comment>
<evidence type="ECO:0000259" key="1">
    <source>
        <dbReference type="Pfam" id="PF21554"/>
    </source>
</evidence>
<evidence type="ECO:0000313" key="3">
    <source>
        <dbReference type="Proteomes" id="UP001206983"/>
    </source>
</evidence>
<dbReference type="InterPro" id="IPR048752">
    <property type="entry name" value="CCC_C_2nd_subdom"/>
</dbReference>
<feature type="domain" description="Prokaryotic cation-chloride cotransporter second C-terminal subdomain" evidence="1">
    <location>
        <begin position="5"/>
        <end position="80"/>
    </location>
</feature>